<dbReference type="PATRIC" id="fig|1194971.3.peg.1592"/>
<evidence type="ECO:0000313" key="1">
    <source>
        <dbReference type="EMBL" id="AKI05127.1"/>
    </source>
</evidence>
<reference evidence="1 2" key="1">
    <citation type="submission" date="2015-05" db="EMBL/GenBank/DDBJ databases">
        <title>Complete genome sequence of Lactobacillus salivarius Ren, a probiotic strain with antitumor activity.</title>
        <authorList>
            <person name="Sun E."/>
            <person name="Zhao L."/>
            <person name="Liu S."/>
            <person name="Zhang M."/>
            <person name="Guo H."/>
            <person name="Ren F."/>
        </authorList>
    </citation>
    <scope>NUCLEOTIDE SEQUENCE [LARGE SCALE GENOMIC DNA]</scope>
    <source>
        <strain evidence="1 2">Ren</strain>
    </source>
</reference>
<sequence>MKLNYIIDGLIDGIKDIREHNHGNRQSEIYNDLDKQSELINELIQLSKQPSLSDAEDTNNRLNNIYIKTKKIQELQKLIFELERKNKLVIDSILKSDFSEYAKNNLIFENLQNFEDRIEFLTTEIDDRATEVMNLASK</sequence>
<dbReference type="EMBL" id="CP011403">
    <property type="protein sequence ID" value="AKI05127.1"/>
    <property type="molecule type" value="Genomic_DNA"/>
</dbReference>
<dbReference type="AlphaFoldDB" id="A0A0F7PVC8"/>
<accession>A0A0F7PVC8</accession>
<gene>
    <name evidence="1" type="ORF">LsR_01585</name>
</gene>
<dbReference type="RefSeq" id="WP_047036011.1">
    <property type="nucleotide sequence ID" value="NZ_CP011403.1"/>
</dbReference>
<protein>
    <submittedName>
        <fullName evidence="1">Uncharacterized protein</fullName>
    </submittedName>
</protein>
<name>A0A0F7PVC8_9LACO</name>
<proteinExistence type="predicted"/>
<evidence type="ECO:0000313" key="2">
    <source>
        <dbReference type="Proteomes" id="UP000035027"/>
    </source>
</evidence>
<organism evidence="1 2">
    <name type="scientific">Ligilactobacillus salivarius str. Ren</name>
    <dbReference type="NCBI Taxonomy" id="1194971"/>
    <lineage>
        <taxon>Bacteria</taxon>
        <taxon>Bacillati</taxon>
        <taxon>Bacillota</taxon>
        <taxon>Bacilli</taxon>
        <taxon>Lactobacillales</taxon>
        <taxon>Lactobacillaceae</taxon>
        <taxon>Ligilactobacillus</taxon>
    </lineage>
</organism>
<dbReference type="Proteomes" id="UP000035027">
    <property type="component" value="Chromosome"/>
</dbReference>